<dbReference type="Gene3D" id="3.10.290.30">
    <property type="entry name" value="MM3350-like"/>
    <property type="match status" value="1"/>
</dbReference>
<dbReference type="PANTHER" id="PTHR41878">
    <property type="entry name" value="LEXA REPRESSOR-RELATED"/>
    <property type="match status" value="1"/>
</dbReference>
<dbReference type="Proteomes" id="UP001304243">
    <property type="component" value="Unassembled WGS sequence"/>
</dbReference>
<dbReference type="InterPro" id="IPR024047">
    <property type="entry name" value="MM3350-like_sf"/>
</dbReference>
<dbReference type="AlphaFoldDB" id="A0AAN7DMT3"/>
<protein>
    <submittedName>
        <fullName evidence="2">DNA-directed RNA polymerase I core subunit rpa12</fullName>
    </submittedName>
</protein>
<dbReference type="SUPFAM" id="SSF159941">
    <property type="entry name" value="MM3350-like"/>
    <property type="match status" value="1"/>
</dbReference>
<gene>
    <name evidence="2" type="primary">RPA12</name>
    <name evidence="2" type="ORF">ATC70_008364</name>
</gene>
<keyword evidence="2" id="KW-0804">Transcription</keyword>
<name>A0AAN7DMT3_9FUNG</name>
<accession>A0AAN7DMT3</accession>
<reference evidence="2 3" key="1">
    <citation type="submission" date="2022-11" db="EMBL/GenBank/DDBJ databases">
        <title>Mucor velutinosus strain NIH1002 WGS.</title>
        <authorList>
            <person name="Subramanian P."/>
            <person name="Mullikin J.C."/>
            <person name="Segre J.A."/>
            <person name="Zelazny A.M."/>
        </authorList>
    </citation>
    <scope>NUCLEOTIDE SEQUENCE [LARGE SCALE GENOMIC DNA]</scope>
    <source>
        <strain evidence="2 3">NIH1002</strain>
    </source>
</reference>
<dbReference type="EMBL" id="JASEJX010000011">
    <property type="protein sequence ID" value="KAK4520232.1"/>
    <property type="molecule type" value="Genomic_DNA"/>
</dbReference>
<evidence type="ECO:0000259" key="1">
    <source>
        <dbReference type="Pfam" id="PF07929"/>
    </source>
</evidence>
<dbReference type="InterPro" id="IPR012912">
    <property type="entry name" value="Plasmid_pRiA4b_Orf3-like"/>
</dbReference>
<dbReference type="PANTHER" id="PTHR41878:SF1">
    <property type="entry name" value="TNPR PROTEIN"/>
    <property type="match status" value="1"/>
</dbReference>
<feature type="domain" description="Plasmid pRiA4b Orf3-like" evidence="1">
    <location>
        <begin position="6"/>
        <end position="102"/>
    </location>
</feature>
<dbReference type="RefSeq" id="XP_064686898.1">
    <property type="nucleotide sequence ID" value="XM_064827614.1"/>
</dbReference>
<dbReference type="GeneID" id="89952050"/>
<keyword evidence="3" id="KW-1185">Reference proteome</keyword>
<sequence>MKSCRILAEETKGQVYLYEFGGNWKHTITLKDILPVNESKTYSVCIKEARACPPEDCRCTAGYAPCMRALDDESHSSHTHTRDFIERTTSSSVLNPVHFELDEMKQCLQTSWEPSDQLTSARLWVIFLIHNEMQIYINCTDDLSAT</sequence>
<evidence type="ECO:0000313" key="2">
    <source>
        <dbReference type="EMBL" id="KAK4520232.1"/>
    </source>
</evidence>
<evidence type="ECO:0000313" key="3">
    <source>
        <dbReference type="Proteomes" id="UP001304243"/>
    </source>
</evidence>
<dbReference type="GO" id="GO:0000428">
    <property type="term" value="C:DNA-directed RNA polymerase complex"/>
    <property type="evidence" value="ECO:0007669"/>
    <property type="project" value="UniProtKB-KW"/>
</dbReference>
<proteinExistence type="predicted"/>
<organism evidence="2 3">
    <name type="scientific">Mucor velutinosus</name>
    <dbReference type="NCBI Taxonomy" id="708070"/>
    <lineage>
        <taxon>Eukaryota</taxon>
        <taxon>Fungi</taxon>
        <taxon>Fungi incertae sedis</taxon>
        <taxon>Mucoromycota</taxon>
        <taxon>Mucoromycotina</taxon>
        <taxon>Mucoromycetes</taxon>
        <taxon>Mucorales</taxon>
        <taxon>Mucorineae</taxon>
        <taxon>Mucoraceae</taxon>
        <taxon>Mucor</taxon>
    </lineage>
</organism>
<keyword evidence="2" id="KW-0240">DNA-directed RNA polymerase</keyword>
<dbReference type="Pfam" id="PF07929">
    <property type="entry name" value="PRiA4_ORF3"/>
    <property type="match status" value="1"/>
</dbReference>
<comment type="caution">
    <text evidence="2">The sequence shown here is derived from an EMBL/GenBank/DDBJ whole genome shotgun (WGS) entry which is preliminary data.</text>
</comment>